<reference evidence="1 2" key="1">
    <citation type="submission" date="2018-05" db="EMBL/GenBank/DDBJ databases">
        <title>Genomic Encyclopedia of Type Strains, Phase IV (KMG-IV): sequencing the most valuable type-strain genomes for metagenomic binning, comparative biology and taxonomic classification.</title>
        <authorList>
            <person name="Goeker M."/>
        </authorList>
    </citation>
    <scope>NUCLEOTIDE SEQUENCE [LARGE SCALE GENOMIC DNA]</scope>
    <source>
        <strain evidence="1 2">DSM 100333</strain>
    </source>
</reference>
<dbReference type="EMBL" id="QENY01000007">
    <property type="protein sequence ID" value="PVX55137.1"/>
    <property type="molecule type" value="Genomic_DNA"/>
</dbReference>
<protein>
    <submittedName>
        <fullName evidence="1">Uncharacterized protein</fullName>
    </submittedName>
</protein>
<name>A0A2U0UBY5_9BACT</name>
<proteinExistence type="predicted"/>
<keyword evidence="2" id="KW-1185">Reference proteome</keyword>
<dbReference type="Proteomes" id="UP000245870">
    <property type="component" value="Unassembled WGS sequence"/>
</dbReference>
<evidence type="ECO:0000313" key="1">
    <source>
        <dbReference type="EMBL" id="PVX55137.1"/>
    </source>
</evidence>
<dbReference type="AlphaFoldDB" id="A0A2U0UBY5"/>
<accession>A0A2U0UBY5</accession>
<sequence length="106" mass="11927">MKEVIFVKVKSLTSAFAHPQHTFMVMIAFSAQVIQHAITNDLFRKPLRLTHITIDTVFITSLVKVRTLRRRIFGDTADLSLELYINGQDMETIAGYHSGDSSTGIC</sequence>
<evidence type="ECO:0000313" key="2">
    <source>
        <dbReference type="Proteomes" id="UP000245870"/>
    </source>
</evidence>
<organism evidence="1 2">
    <name type="scientific">Hallella colorans</name>
    <dbReference type="NCBI Taxonomy" id="1703337"/>
    <lineage>
        <taxon>Bacteria</taxon>
        <taxon>Pseudomonadati</taxon>
        <taxon>Bacteroidota</taxon>
        <taxon>Bacteroidia</taxon>
        <taxon>Bacteroidales</taxon>
        <taxon>Prevotellaceae</taxon>
        <taxon>Hallella</taxon>
    </lineage>
</organism>
<gene>
    <name evidence="1" type="ORF">C7379_107116</name>
</gene>
<comment type="caution">
    <text evidence="1">The sequence shown here is derived from an EMBL/GenBank/DDBJ whole genome shotgun (WGS) entry which is preliminary data.</text>
</comment>